<dbReference type="Pfam" id="PF12937">
    <property type="entry name" value="F-box-like"/>
    <property type="match status" value="1"/>
</dbReference>
<dbReference type="AlphaFoldDB" id="A0AA39PE12"/>
<dbReference type="SUPFAM" id="SSF81383">
    <property type="entry name" value="F-box domain"/>
    <property type="match status" value="1"/>
</dbReference>
<gene>
    <name evidence="2" type="ORF">IW261DRAFT_1562165</name>
</gene>
<evidence type="ECO:0000313" key="2">
    <source>
        <dbReference type="EMBL" id="KAK0482476.1"/>
    </source>
</evidence>
<evidence type="ECO:0000259" key="1">
    <source>
        <dbReference type="PROSITE" id="PS50181"/>
    </source>
</evidence>
<comment type="caution">
    <text evidence="2">The sequence shown here is derived from an EMBL/GenBank/DDBJ whole genome shotgun (WGS) entry which is preliminary data.</text>
</comment>
<name>A0AA39PE12_9AGAR</name>
<sequence>MSVFPKTDPIDENNFDCQQLQHLTEQLKNMVILSDISAGVQDNSHPYTAFLKKVAEYAYSHHAVLNQEHAKSTDEFPSMSSRHPFYHSCIMFLLSVAEVFPSIRHELVVFTATVTAPTTPLFHLLSLPVEIIQLTFSFVPRPDLIRLHLICRMWHRLSTHYTHDHIQFALPPDWSKFRESRSAMSLIMMDYAVTSEVTLVYLMSGLGLQTAVKEIELVNWPVQKACFFFHTFPNVWVFRFAGTGDLSSGYVPSLPQCHSLPSTLRSVMLTQCCLFGNSIEELLGPQTQVTSLSLHRVDHGYISIPPEAESPPSETDLLHAAHWWMRHNLDNSNRHNMHHPPSLRTLCIDLSSVHCHPRCTVSRIGHALHDQLFASQATITDLMQIVPTRCIFPFATRCNNLEELDIVVGE</sequence>
<dbReference type="EMBL" id="JAUEPR010000007">
    <property type="protein sequence ID" value="KAK0482476.1"/>
    <property type="molecule type" value="Genomic_DNA"/>
</dbReference>
<protein>
    <recommendedName>
        <fullName evidence="1">F-box domain-containing protein</fullName>
    </recommendedName>
</protein>
<proteinExistence type="predicted"/>
<dbReference type="InterPro" id="IPR001810">
    <property type="entry name" value="F-box_dom"/>
</dbReference>
<feature type="domain" description="F-box" evidence="1">
    <location>
        <begin position="121"/>
        <end position="177"/>
    </location>
</feature>
<dbReference type="SUPFAM" id="SSF52047">
    <property type="entry name" value="RNI-like"/>
    <property type="match status" value="1"/>
</dbReference>
<dbReference type="CDD" id="cd09917">
    <property type="entry name" value="F-box_SF"/>
    <property type="match status" value="1"/>
</dbReference>
<dbReference type="Proteomes" id="UP001175227">
    <property type="component" value="Unassembled WGS sequence"/>
</dbReference>
<dbReference type="InterPro" id="IPR036047">
    <property type="entry name" value="F-box-like_dom_sf"/>
</dbReference>
<dbReference type="Gene3D" id="1.20.1280.50">
    <property type="match status" value="1"/>
</dbReference>
<dbReference type="PROSITE" id="PS50181">
    <property type="entry name" value="FBOX"/>
    <property type="match status" value="1"/>
</dbReference>
<reference evidence="2" key="1">
    <citation type="submission" date="2023-06" db="EMBL/GenBank/DDBJ databases">
        <authorList>
            <consortium name="Lawrence Berkeley National Laboratory"/>
            <person name="Ahrendt S."/>
            <person name="Sahu N."/>
            <person name="Indic B."/>
            <person name="Wong-Bajracharya J."/>
            <person name="Merenyi Z."/>
            <person name="Ke H.-M."/>
            <person name="Monk M."/>
            <person name="Kocsube S."/>
            <person name="Drula E."/>
            <person name="Lipzen A."/>
            <person name="Balint B."/>
            <person name="Henrissat B."/>
            <person name="Andreopoulos B."/>
            <person name="Martin F.M."/>
            <person name="Harder C.B."/>
            <person name="Rigling D."/>
            <person name="Ford K.L."/>
            <person name="Foster G.D."/>
            <person name="Pangilinan J."/>
            <person name="Papanicolaou A."/>
            <person name="Barry K."/>
            <person name="LaButti K."/>
            <person name="Viragh M."/>
            <person name="Koriabine M."/>
            <person name="Yan M."/>
            <person name="Riley R."/>
            <person name="Champramary S."/>
            <person name="Plett K.L."/>
            <person name="Tsai I.J."/>
            <person name="Slot J."/>
            <person name="Sipos G."/>
            <person name="Plett J."/>
            <person name="Nagy L.G."/>
            <person name="Grigoriev I.V."/>
        </authorList>
    </citation>
    <scope>NUCLEOTIDE SEQUENCE</scope>
    <source>
        <strain evidence="2">ICMP 16352</strain>
    </source>
</reference>
<keyword evidence="3" id="KW-1185">Reference proteome</keyword>
<organism evidence="2 3">
    <name type="scientific">Armillaria novae-zelandiae</name>
    <dbReference type="NCBI Taxonomy" id="153914"/>
    <lineage>
        <taxon>Eukaryota</taxon>
        <taxon>Fungi</taxon>
        <taxon>Dikarya</taxon>
        <taxon>Basidiomycota</taxon>
        <taxon>Agaricomycotina</taxon>
        <taxon>Agaricomycetes</taxon>
        <taxon>Agaricomycetidae</taxon>
        <taxon>Agaricales</taxon>
        <taxon>Marasmiineae</taxon>
        <taxon>Physalacriaceae</taxon>
        <taxon>Armillaria</taxon>
    </lineage>
</organism>
<evidence type="ECO:0000313" key="3">
    <source>
        <dbReference type="Proteomes" id="UP001175227"/>
    </source>
</evidence>
<accession>A0AA39PE12</accession>